<dbReference type="GO" id="GO:0044782">
    <property type="term" value="P:cilium organization"/>
    <property type="evidence" value="ECO:0007669"/>
    <property type="project" value="TreeGrafter"/>
</dbReference>
<protein>
    <submittedName>
        <fullName evidence="1">Uncharacterized protein</fullName>
    </submittedName>
</protein>
<dbReference type="SUPFAM" id="SSF52047">
    <property type="entry name" value="RNI-like"/>
    <property type="match status" value="1"/>
</dbReference>
<organism evidence="1 2">
    <name type="scientific">Paragonimus skrjabini miyazakii</name>
    <dbReference type="NCBI Taxonomy" id="59628"/>
    <lineage>
        <taxon>Eukaryota</taxon>
        <taxon>Metazoa</taxon>
        <taxon>Spiralia</taxon>
        <taxon>Lophotrochozoa</taxon>
        <taxon>Platyhelminthes</taxon>
        <taxon>Trematoda</taxon>
        <taxon>Digenea</taxon>
        <taxon>Plagiorchiida</taxon>
        <taxon>Troglotremata</taxon>
        <taxon>Troglotrematidae</taxon>
        <taxon>Paragonimus</taxon>
    </lineage>
</organism>
<dbReference type="GO" id="GO:0005813">
    <property type="term" value="C:centrosome"/>
    <property type="evidence" value="ECO:0007669"/>
    <property type="project" value="TreeGrafter"/>
</dbReference>
<dbReference type="Pfam" id="PF13516">
    <property type="entry name" value="LRR_6"/>
    <property type="match status" value="2"/>
</dbReference>
<comment type="caution">
    <text evidence="1">The sequence shown here is derived from an EMBL/GenBank/DDBJ whole genome shotgun (WGS) entry which is preliminary data.</text>
</comment>
<evidence type="ECO:0000313" key="1">
    <source>
        <dbReference type="EMBL" id="KAF7253068.1"/>
    </source>
</evidence>
<dbReference type="InterPro" id="IPR001611">
    <property type="entry name" value="Leu-rich_rpt"/>
</dbReference>
<dbReference type="InterPro" id="IPR032675">
    <property type="entry name" value="LRR_dom_sf"/>
</dbReference>
<dbReference type="SMART" id="SM00368">
    <property type="entry name" value="LRR_RI"/>
    <property type="match status" value="2"/>
</dbReference>
<dbReference type="GO" id="GO:0036064">
    <property type="term" value="C:ciliary basal body"/>
    <property type="evidence" value="ECO:0007669"/>
    <property type="project" value="TreeGrafter"/>
</dbReference>
<dbReference type="Proteomes" id="UP000822476">
    <property type="component" value="Unassembled WGS sequence"/>
</dbReference>
<dbReference type="OrthoDB" id="78308at2759"/>
<name>A0A8S9YIY8_9TREM</name>
<proteinExistence type="predicted"/>
<reference evidence="1" key="1">
    <citation type="submission" date="2019-07" db="EMBL/GenBank/DDBJ databases">
        <title>Annotation for the trematode Paragonimus miyazaki's.</title>
        <authorList>
            <person name="Choi Y.-J."/>
        </authorList>
    </citation>
    <scope>NUCLEOTIDE SEQUENCE</scope>
    <source>
        <strain evidence="1">Japan</strain>
    </source>
</reference>
<sequence>MIPTVKQRQNGAVDFRSFYENICALQNVPPLQSITCHVGEGILDINADRLRITDWDPILKALKINRNLRFVAFRSFALLSKNKDQNQNCHRRLTPALLSNRNLLRSLFRTLRCTLRITSGLSFLELQNLPLSSVDMACLCAGISKNRTIRHLSFEGSPIGDSGLLDLCQAIRHAPEIATLNLTGCKISPRGVDSLAALIRVSVYPYLST</sequence>
<keyword evidence="2" id="KW-1185">Reference proteome</keyword>
<dbReference type="EMBL" id="JTDE01004708">
    <property type="protein sequence ID" value="KAF7253068.1"/>
    <property type="molecule type" value="Genomic_DNA"/>
</dbReference>
<dbReference type="AlphaFoldDB" id="A0A8S9YIY8"/>
<dbReference type="Gene3D" id="3.80.10.10">
    <property type="entry name" value="Ribonuclease Inhibitor"/>
    <property type="match status" value="1"/>
</dbReference>
<dbReference type="PANTHER" id="PTHR24110">
    <property type="entry name" value="CENTROSOMAL PROTEIN OF 78 KDA"/>
    <property type="match status" value="1"/>
</dbReference>
<accession>A0A8S9YIY8</accession>
<gene>
    <name evidence="1" type="ORF">EG68_08978</name>
</gene>
<evidence type="ECO:0000313" key="2">
    <source>
        <dbReference type="Proteomes" id="UP000822476"/>
    </source>
</evidence>
<dbReference type="PANTHER" id="PTHR24110:SF3">
    <property type="entry name" value="CENTROSOMAL PROTEIN OF 78 KDA"/>
    <property type="match status" value="1"/>
</dbReference>